<accession>A0A9D2NXF5</accession>
<evidence type="ECO:0000256" key="1">
    <source>
        <dbReference type="ARBA" id="ARBA00023015"/>
    </source>
</evidence>
<dbReference type="Proteomes" id="UP000823894">
    <property type="component" value="Unassembled WGS sequence"/>
</dbReference>
<gene>
    <name evidence="5" type="ORF">H9757_08805</name>
</gene>
<dbReference type="PROSITE" id="PS01124">
    <property type="entry name" value="HTH_ARAC_FAMILY_2"/>
    <property type="match status" value="1"/>
</dbReference>
<dbReference type="AlphaFoldDB" id="A0A9D2NXF5"/>
<dbReference type="EMBL" id="DWWK01000135">
    <property type="protein sequence ID" value="HJC39140.1"/>
    <property type="molecule type" value="Genomic_DNA"/>
</dbReference>
<feature type="domain" description="HTH araC/xylS-type" evidence="4">
    <location>
        <begin position="52"/>
        <end position="110"/>
    </location>
</feature>
<evidence type="ECO:0000313" key="6">
    <source>
        <dbReference type="Proteomes" id="UP000823894"/>
    </source>
</evidence>
<evidence type="ECO:0000256" key="3">
    <source>
        <dbReference type="ARBA" id="ARBA00023163"/>
    </source>
</evidence>
<dbReference type="InterPro" id="IPR018062">
    <property type="entry name" value="HTH_AraC-typ_CS"/>
</dbReference>
<dbReference type="GO" id="GO:0043565">
    <property type="term" value="F:sequence-specific DNA binding"/>
    <property type="evidence" value="ECO:0007669"/>
    <property type="project" value="InterPro"/>
</dbReference>
<keyword evidence="1" id="KW-0805">Transcription regulation</keyword>
<dbReference type="SMART" id="SM00342">
    <property type="entry name" value="HTH_ARAC"/>
    <property type="match status" value="1"/>
</dbReference>
<dbReference type="GO" id="GO:0003700">
    <property type="term" value="F:DNA-binding transcription factor activity"/>
    <property type="evidence" value="ECO:0007669"/>
    <property type="project" value="InterPro"/>
</dbReference>
<evidence type="ECO:0000259" key="4">
    <source>
        <dbReference type="PROSITE" id="PS01124"/>
    </source>
</evidence>
<evidence type="ECO:0000256" key="2">
    <source>
        <dbReference type="ARBA" id="ARBA00023125"/>
    </source>
</evidence>
<dbReference type="Pfam" id="PF12833">
    <property type="entry name" value="HTH_18"/>
    <property type="match status" value="1"/>
</dbReference>
<keyword evidence="3" id="KW-0804">Transcription</keyword>
<evidence type="ECO:0000313" key="5">
    <source>
        <dbReference type="EMBL" id="HJC39140.1"/>
    </source>
</evidence>
<comment type="caution">
    <text evidence="5">The sequence shown here is derived from an EMBL/GenBank/DDBJ whole genome shotgun (WGS) entry which is preliminary data.</text>
</comment>
<dbReference type="SUPFAM" id="SSF46689">
    <property type="entry name" value="Homeodomain-like"/>
    <property type="match status" value="1"/>
</dbReference>
<reference evidence="5" key="2">
    <citation type="submission" date="2021-04" db="EMBL/GenBank/DDBJ databases">
        <authorList>
            <person name="Gilroy R."/>
        </authorList>
    </citation>
    <scope>NUCLEOTIDE SEQUENCE</scope>
    <source>
        <strain evidence="5">ChiGjej1B1-1692</strain>
    </source>
</reference>
<sequence>MGYNIVKYREECVILQIHFHPDVFMDLFSDSLRDNQLYFLLDLTIGTEKFYPGQMFTYFRINKAIELMSDENAEYSLTQLALEVGFGSLQHFSKVFKNTMNISLTKFFSHPPL</sequence>
<organism evidence="5 6">
    <name type="scientific">Candidatus Mediterraneibacter faecigallinarum</name>
    <dbReference type="NCBI Taxonomy" id="2838669"/>
    <lineage>
        <taxon>Bacteria</taxon>
        <taxon>Bacillati</taxon>
        <taxon>Bacillota</taxon>
        <taxon>Clostridia</taxon>
        <taxon>Lachnospirales</taxon>
        <taxon>Lachnospiraceae</taxon>
        <taxon>Mediterraneibacter</taxon>
    </lineage>
</organism>
<proteinExistence type="predicted"/>
<dbReference type="PROSITE" id="PS00041">
    <property type="entry name" value="HTH_ARAC_FAMILY_1"/>
    <property type="match status" value="1"/>
</dbReference>
<dbReference type="InterPro" id="IPR018060">
    <property type="entry name" value="HTH_AraC"/>
</dbReference>
<protein>
    <submittedName>
        <fullName evidence="5">Helix-turn-helix domain-containing protein</fullName>
    </submittedName>
</protein>
<dbReference type="Gene3D" id="1.10.10.60">
    <property type="entry name" value="Homeodomain-like"/>
    <property type="match status" value="1"/>
</dbReference>
<keyword evidence="2" id="KW-0238">DNA-binding</keyword>
<reference evidence="5" key="1">
    <citation type="journal article" date="2021" name="PeerJ">
        <title>Extensive microbial diversity within the chicken gut microbiome revealed by metagenomics and culture.</title>
        <authorList>
            <person name="Gilroy R."/>
            <person name="Ravi A."/>
            <person name="Getino M."/>
            <person name="Pursley I."/>
            <person name="Horton D.L."/>
            <person name="Alikhan N.F."/>
            <person name="Baker D."/>
            <person name="Gharbi K."/>
            <person name="Hall N."/>
            <person name="Watson M."/>
            <person name="Adriaenssens E.M."/>
            <person name="Foster-Nyarko E."/>
            <person name="Jarju S."/>
            <person name="Secka A."/>
            <person name="Antonio M."/>
            <person name="Oren A."/>
            <person name="Chaudhuri R.R."/>
            <person name="La Ragione R."/>
            <person name="Hildebrand F."/>
            <person name="Pallen M.J."/>
        </authorList>
    </citation>
    <scope>NUCLEOTIDE SEQUENCE</scope>
    <source>
        <strain evidence="5">ChiGjej1B1-1692</strain>
    </source>
</reference>
<name>A0A9D2NXF5_9FIRM</name>
<dbReference type="InterPro" id="IPR009057">
    <property type="entry name" value="Homeodomain-like_sf"/>
</dbReference>